<keyword evidence="2" id="KW-1185">Reference proteome</keyword>
<dbReference type="Proteomes" id="UP001157114">
    <property type="component" value="Unassembled WGS sequence"/>
</dbReference>
<comment type="caution">
    <text evidence="1">The sequence shown here is derived from an EMBL/GenBank/DDBJ whole genome shotgun (WGS) entry which is preliminary data.</text>
</comment>
<protein>
    <recommendedName>
        <fullName evidence="3">Beta-mannanase</fullName>
    </recommendedName>
</protein>
<dbReference type="SUPFAM" id="SSF51445">
    <property type="entry name" value="(Trans)glycosidases"/>
    <property type="match status" value="1"/>
</dbReference>
<organism evidence="1 2">
    <name type="scientific">Paenibacillus glycanilyticus</name>
    <dbReference type="NCBI Taxonomy" id="126569"/>
    <lineage>
        <taxon>Bacteria</taxon>
        <taxon>Bacillati</taxon>
        <taxon>Bacillota</taxon>
        <taxon>Bacilli</taxon>
        <taxon>Bacillales</taxon>
        <taxon>Paenibacillaceae</taxon>
        <taxon>Paenibacillus</taxon>
    </lineage>
</organism>
<evidence type="ECO:0000313" key="2">
    <source>
        <dbReference type="Proteomes" id="UP001157114"/>
    </source>
</evidence>
<dbReference type="InterPro" id="IPR017853">
    <property type="entry name" value="GH"/>
</dbReference>
<accession>A0ABQ6GBI9</accession>
<gene>
    <name evidence="1" type="ORF">MU1_13100</name>
</gene>
<dbReference type="EMBL" id="BSSQ01000005">
    <property type="protein sequence ID" value="GLX66966.1"/>
    <property type="molecule type" value="Genomic_DNA"/>
</dbReference>
<evidence type="ECO:0000313" key="1">
    <source>
        <dbReference type="EMBL" id="GLX66966.1"/>
    </source>
</evidence>
<dbReference type="RefSeq" id="WP_284237682.1">
    <property type="nucleotide sequence ID" value="NZ_BSSQ01000005.1"/>
</dbReference>
<name>A0ABQ6GBI9_9BACL</name>
<dbReference type="Gene3D" id="3.20.20.80">
    <property type="entry name" value="Glycosidases"/>
    <property type="match status" value="1"/>
</dbReference>
<reference evidence="1 2" key="1">
    <citation type="submission" date="2023-03" db="EMBL/GenBank/DDBJ databases">
        <title>Draft genome sequence of the bacteria which degrade cell wall of Tricholomamatutake.</title>
        <authorList>
            <person name="Konishi Y."/>
            <person name="Fukuta Y."/>
            <person name="Shirasaka N."/>
        </authorList>
    </citation>
    <scope>NUCLEOTIDE SEQUENCE [LARGE SCALE GENOMIC DNA]</scope>
    <source>
        <strain evidence="2">mu1</strain>
    </source>
</reference>
<proteinExistence type="predicted"/>
<evidence type="ECO:0008006" key="3">
    <source>
        <dbReference type="Google" id="ProtNLM"/>
    </source>
</evidence>
<sequence length="647" mass="72291">MATNSLLNLPSPFFLGVNYWASHAGTRMWSDWRPEVVERDFRLLADSGVEVLRVFPLWPDFQPIHRLYGSQGMDKGIRFGEQHVPDTEAGHAGMSELMMARFAELAAIAERHNLKLIVGLITGWMSGRLFVPPALEGKPILTDPDAIRWQSRFVTYFIRHTRELDAIIAWDLGNECNVMGEVHSREEAWLWTSSIANAIKSADSSRPLISGMHSLIPSGNWTMQDQGELTDILTTHPYPYWTPYADFDPINTIRPIVHATAESLFYSGIGGKPCFAEEMGTMGPMVCSEEVAAAFARTSMLTQWSHGLPGLLWCANDQTRLEHAPYDWVACESELGLVTEDGRVKPALVEMARIKQQISELPIASLPARIIDAVCIINTEQDHWGTALGSFILAKQAGLEIEYQFEDQPLKDAPLYMLPSLTGVSGIPKRRWEQLLGKIHNGATLYVSMDGSNMLNFTELTGLKVVNRMRRGRPAEVTLHNADEPVNLSIPADFRLELEAVHGEVLATESDGNIVFSKASYGKGTVYFLSLPIELAMAQQQETSYQPEELPYWKIYNALKSSVDSQKVASIQNPNIGITEHPIDPNARITVLINYSPQQQEGTLQLQEGWGIDSVWYGEVQASVSDNEIPVTVKNNEAVFVRLTKRR</sequence>